<evidence type="ECO:0000313" key="2">
    <source>
        <dbReference type="EMBL" id="SJN45141.1"/>
    </source>
</evidence>
<reference evidence="2 3" key="1">
    <citation type="submission" date="2017-02" db="EMBL/GenBank/DDBJ databases">
        <authorList>
            <person name="Peterson S.W."/>
        </authorList>
    </citation>
    <scope>NUCLEOTIDE SEQUENCE [LARGE SCALE GENOMIC DNA]</scope>
    <source>
        <strain evidence="2 3">B Mb 05.01</strain>
    </source>
</reference>
<dbReference type="EMBL" id="FUKO01000035">
    <property type="protein sequence ID" value="SJN45141.1"/>
    <property type="molecule type" value="Genomic_DNA"/>
</dbReference>
<sequence>MPRITALYRYPVKGFTPEACHELTVQPDGRIVGDRVLAFRFADAAEPEQRDGLDYWPKSKGLALETFPSLAMLRVSYDNEAKRVRITHDDSLLVDVVLDAEGRAELTEIVTAFVLDSPEWKQLQREGRLPLVLVGDGEHSRFQDRSRGFVTVHSEASVTALDAALPDKTPGLTVDDRRFRSNVVIDGVDAWDELSWSGEVRIGDLRFTADGPIVRCLATHANPDTGIRDAKVLTTLTREIGLPAPTLGRLLLLHGVSGAVGDDSGTGGVIRVGDEVTFG</sequence>
<protein>
    <submittedName>
        <fullName evidence="2">MOSC domain</fullName>
    </submittedName>
</protein>
<gene>
    <name evidence="2" type="ORF">FM104_13835</name>
</gene>
<keyword evidence="3" id="KW-1185">Reference proteome</keyword>
<accession>A0A1R4KL99</accession>
<dbReference type="SUPFAM" id="SSF50800">
    <property type="entry name" value="PK beta-barrel domain-like"/>
    <property type="match status" value="1"/>
</dbReference>
<dbReference type="RefSeq" id="WP_087132803.1">
    <property type="nucleotide sequence ID" value="NZ_FUKO01000035.1"/>
</dbReference>
<dbReference type="AlphaFoldDB" id="A0A1R4KL99"/>
<dbReference type="InterPro" id="IPR011037">
    <property type="entry name" value="Pyrv_Knase-like_insert_dom_sf"/>
</dbReference>
<name>A0A1R4KL99_9MICO</name>
<organism evidence="2 3">
    <name type="scientific">Microbacterium esteraromaticum</name>
    <dbReference type="NCBI Taxonomy" id="57043"/>
    <lineage>
        <taxon>Bacteria</taxon>
        <taxon>Bacillati</taxon>
        <taxon>Actinomycetota</taxon>
        <taxon>Actinomycetes</taxon>
        <taxon>Micrococcales</taxon>
        <taxon>Microbacteriaceae</taxon>
        <taxon>Microbacterium</taxon>
    </lineage>
</organism>
<dbReference type="OrthoDB" id="9793178at2"/>
<feature type="domain" description="MOSC" evidence="1">
    <location>
        <begin position="116"/>
        <end position="279"/>
    </location>
</feature>
<evidence type="ECO:0000313" key="3">
    <source>
        <dbReference type="Proteomes" id="UP000196320"/>
    </source>
</evidence>
<dbReference type="GO" id="GO:0003824">
    <property type="term" value="F:catalytic activity"/>
    <property type="evidence" value="ECO:0007669"/>
    <property type="project" value="InterPro"/>
</dbReference>
<dbReference type="InterPro" id="IPR005302">
    <property type="entry name" value="MoCF_Sase_C"/>
</dbReference>
<dbReference type="GO" id="GO:0030170">
    <property type="term" value="F:pyridoxal phosphate binding"/>
    <property type="evidence" value="ECO:0007669"/>
    <property type="project" value="InterPro"/>
</dbReference>
<proteinExistence type="predicted"/>
<dbReference type="GO" id="GO:0030151">
    <property type="term" value="F:molybdenum ion binding"/>
    <property type="evidence" value="ECO:0007669"/>
    <property type="project" value="InterPro"/>
</dbReference>
<dbReference type="InterPro" id="IPR005303">
    <property type="entry name" value="MOCOS_middle"/>
</dbReference>
<dbReference type="Pfam" id="PF03476">
    <property type="entry name" value="MOSC_N"/>
    <property type="match status" value="1"/>
</dbReference>
<dbReference type="PROSITE" id="PS51340">
    <property type="entry name" value="MOSC"/>
    <property type="match status" value="1"/>
</dbReference>
<dbReference type="Pfam" id="PF03473">
    <property type="entry name" value="MOSC"/>
    <property type="match status" value="1"/>
</dbReference>
<dbReference type="Proteomes" id="UP000196320">
    <property type="component" value="Unassembled WGS sequence"/>
</dbReference>
<evidence type="ECO:0000259" key="1">
    <source>
        <dbReference type="PROSITE" id="PS51340"/>
    </source>
</evidence>